<keyword evidence="3" id="KW-1003">Cell membrane</keyword>
<feature type="domain" description="Cytochrome c" evidence="15">
    <location>
        <begin position="23"/>
        <end position="126"/>
    </location>
</feature>
<organism evidence="17">
    <name type="scientific">Erwinia billingiae (strain Eb661)</name>
    <dbReference type="NCBI Taxonomy" id="634500"/>
    <lineage>
        <taxon>Bacteria</taxon>
        <taxon>Pseudomonadati</taxon>
        <taxon>Pseudomonadota</taxon>
        <taxon>Gammaproteobacteria</taxon>
        <taxon>Enterobacterales</taxon>
        <taxon>Erwiniaceae</taxon>
        <taxon>Erwinia</taxon>
    </lineage>
</organism>
<dbReference type="PANTHER" id="PTHR35008">
    <property type="entry name" value="BLL4482 PROTEIN-RELATED"/>
    <property type="match status" value="1"/>
</dbReference>
<feature type="signal peptide" evidence="14">
    <location>
        <begin position="1"/>
        <end position="20"/>
    </location>
</feature>
<feature type="binding site" description="axial binding residue" evidence="12">
    <location>
        <position position="41"/>
    </location>
    <ligand>
        <name>heme c</name>
        <dbReference type="ChEBI" id="CHEBI:61717"/>
        <label>1</label>
    </ligand>
    <ligandPart>
        <name>Fe</name>
        <dbReference type="ChEBI" id="CHEBI:18248"/>
    </ligandPart>
</feature>
<dbReference type="PRINTS" id="PR00605">
    <property type="entry name" value="CYTCHROMECIC"/>
</dbReference>
<keyword evidence="16" id="KW-0560">Oxidoreductase</keyword>
<evidence type="ECO:0000259" key="15">
    <source>
        <dbReference type="PROSITE" id="PS51007"/>
    </source>
</evidence>
<evidence type="ECO:0000256" key="2">
    <source>
        <dbReference type="ARBA" id="ARBA00022448"/>
    </source>
</evidence>
<evidence type="ECO:0000256" key="11">
    <source>
        <dbReference type="PIRSR" id="PIRSR000018-50"/>
    </source>
</evidence>
<proteinExistence type="predicted"/>
<evidence type="ECO:0000256" key="5">
    <source>
        <dbReference type="ARBA" id="ARBA00022723"/>
    </source>
</evidence>
<dbReference type="PANTHER" id="PTHR35008:SF8">
    <property type="entry name" value="ALCOHOL DEHYDROGENASE CYTOCHROME C SUBUNIT"/>
    <property type="match status" value="1"/>
</dbReference>
<feature type="region of interest" description="Disordered" evidence="13">
    <location>
        <begin position="280"/>
        <end position="305"/>
    </location>
</feature>
<evidence type="ECO:0000313" key="16">
    <source>
        <dbReference type="EMBL" id="CAX58060.1"/>
    </source>
</evidence>
<evidence type="ECO:0000256" key="13">
    <source>
        <dbReference type="SAM" id="MobiDB-lite"/>
    </source>
</evidence>
<dbReference type="RefSeq" id="WP_013200565.1">
    <property type="nucleotide sequence ID" value="NC_014306.1"/>
</dbReference>
<dbReference type="STRING" id="634500.EbC_05290"/>
<feature type="binding site" description="axial binding residue" evidence="12">
    <location>
        <position position="326"/>
    </location>
    <ligand>
        <name>heme c</name>
        <dbReference type="ChEBI" id="CHEBI:61717"/>
        <label>3</label>
    </ligand>
    <ligandPart>
        <name>Fe</name>
        <dbReference type="ChEBI" id="CHEBI:18248"/>
    </ligandPart>
</feature>
<dbReference type="AlphaFoldDB" id="D8MMH6"/>
<dbReference type="GeneID" id="90510530"/>
<dbReference type="GO" id="GO:0009055">
    <property type="term" value="F:electron transfer activity"/>
    <property type="evidence" value="ECO:0007669"/>
    <property type="project" value="InterPro"/>
</dbReference>
<feature type="binding site" description="axial binding residue" evidence="12">
    <location>
        <position position="187"/>
    </location>
    <ligand>
        <name>heme c</name>
        <dbReference type="ChEBI" id="CHEBI:61717"/>
        <label>2</label>
    </ligand>
    <ligandPart>
        <name>Fe</name>
        <dbReference type="ChEBI" id="CHEBI:18248"/>
    </ligandPart>
</feature>
<feature type="binding site" description="covalent" evidence="11">
    <location>
        <position position="322"/>
    </location>
    <ligand>
        <name>heme c</name>
        <dbReference type="ChEBI" id="CHEBI:61717"/>
        <label>3</label>
    </ligand>
</feature>
<dbReference type="Pfam" id="PF00034">
    <property type="entry name" value="Cytochrom_C"/>
    <property type="match status" value="2"/>
</dbReference>
<evidence type="ECO:0000256" key="4">
    <source>
        <dbReference type="ARBA" id="ARBA00022617"/>
    </source>
</evidence>
<name>D8MMH6_ERWBE</name>
<keyword evidence="4 11" id="KW-0349">Heme</keyword>
<feature type="binding site" description="covalent" evidence="11">
    <location>
        <position position="40"/>
    </location>
    <ligand>
        <name>heme c</name>
        <dbReference type="ChEBI" id="CHEBI:61717"/>
        <label>1</label>
    </ligand>
</feature>
<evidence type="ECO:0000256" key="8">
    <source>
        <dbReference type="ARBA" id="ARBA00022982"/>
    </source>
</evidence>
<dbReference type="HOGENOM" id="CLU_028594_0_1_6"/>
<accession>D8MMH6</accession>
<dbReference type="EC" id="1.1.99.3" evidence="16"/>
<dbReference type="PIRSF" id="PIRSF000018">
    <property type="entry name" value="Mb_ADH_cyt_c"/>
    <property type="match status" value="1"/>
</dbReference>
<keyword evidence="5 12" id="KW-0479">Metal-binding</keyword>
<feature type="binding site" description="covalent" evidence="11">
    <location>
        <position position="325"/>
    </location>
    <ligand>
        <name>heme c</name>
        <dbReference type="ChEBI" id="CHEBI:61717"/>
        <label>3</label>
    </ligand>
</feature>
<evidence type="ECO:0000313" key="17">
    <source>
        <dbReference type="Proteomes" id="UP000008793"/>
    </source>
</evidence>
<keyword evidence="2" id="KW-0813">Transport</keyword>
<evidence type="ECO:0000256" key="10">
    <source>
        <dbReference type="ARBA" id="ARBA00023136"/>
    </source>
</evidence>
<dbReference type="EMBL" id="FP236843">
    <property type="protein sequence ID" value="CAX58060.1"/>
    <property type="molecule type" value="Genomic_DNA"/>
</dbReference>
<feature type="chain" id="PRO_5003118039" evidence="14">
    <location>
        <begin position="21"/>
        <end position="433"/>
    </location>
</feature>
<dbReference type="GO" id="GO:0020037">
    <property type="term" value="F:heme binding"/>
    <property type="evidence" value="ECO:0007669"/>
    <property type="project" value="InterPro"/>
</dbReference>
<evidence type="ECO:0000256" key="1">
    <source>
        <dbReference type="ARBA" id="ARBA00004236"/>
    </source>
</evidence>
<keyword evidence="10" id="KW-0472">Membrane</keyword>
<keyword evidence="9 12" id="KW-0408">Iron</keyword>
<comment type="subcellular location">
    <subcellularLocation>
        <location evidence="1">Cell membrane</location>
    </subcellularLocation>
</comment>
<feature type="domain" description="Cytochrome c" evidence="15">
    <location>
        <begin position="309"/>
        <end position="399"/>
    </location>
</feature>
<sequence length="433" mass="46175">MKRTLLALSLTAAVCAAAHADPAQIARGKYLATAADCSACHTATNGKPFGGGFAVSTPFGQIYGTNISSDPEYGIGSWSEDEFVAAVRDGVGKGGKQLYPAMPYDAFSKMRREDVLAIRAYLLALPAVHVASPETQLGFPYNQRWGLRFWKWLNLDKGALKPDPAQSPQWNNGRYLVEALAHCGTCHTPRNITKGMDNGSPLSGGDLGGWMAWNITPDKNAGIGDWSEKQLVTYLKTGFVAGRASASGPMAEAVEHSLQYLPDSDLQDIALYLRSVKPVGDDKQTRPRDDWGQPTATVSQLRGSSDAWRRENAGAVVFAGNCASCHGASGGGSGTGFGAYPSLSHHTTTGAWDSRNLISVVLNGVHRKMSQGEVFMPPFAPELSDEQVADVANFVSREFGNPAAASVTAKQVAERRQEAKLASPPVYGQGDKP</sequence>
<evidence type="ECO:0000256" key="7">
    <source>
        <dbReference type="ARBA" id="ARBA00022737"/>
    </source>
</evidence>
<evidence type="ECO:0000256" key="14">
    <source>
        <dbReference type="SAM" id="SignalP"/>
    </source>
</evidence>
<evidence type="ECO:0000256" key="3">
    <source>
        <dbReference type="ARBA" id="ARBA00022475"/>
    </source>
</evidence>
<protein>
    <submittedName>
        <fullName evidence="16">Gluconate 2-dehydrogenase (Acceptor)</fullName>
        <ecNumber evidence="16">1.1.99.3</ecNumber>
    </submittedName>
</protein>
<evidence type="ECO:0000256" key="9">
    <source>
        <dbReference type="ARBA" id="ARBA00023004"/>
    </source>
</evidence>
<dbReference type="eggNOG" id="COG2010">
    <property type="taxonomic scope" value="Bacteria"/>
</dbReference>
<dbReference type="InterPro" id="IPR014353">
    <property type="entry name" value="Membr-bd_ADH_cyt_c"/>
</dbReference>
<dbReference type="KEGG" id="ebi:EbC_05290"/>
<feature type="compositionally biased region" description="Polar residues" evidence="13">
    <location>
        <begin position="294"/>
        <end position="303"/>
    </location>
</feature>
<feature type="binding site" description="covalent" evidence="11">
    <location>
        <position position="183"/>
    </location>
    <ligand>
        <name>heme c</name>
        <dbReference type="ChEBI" id="CHEBI:61717"/>
        <label>2</label>
    </ligand>
</feature>
<feature type="domain" description="Cytochrome c" evidence="15">
    <location>
        <begin position="168"/>
        <end position="277"/>
    </location>
</feature>
<dbReference type="PROSITE" id="PS51007">
    <property type="entry name" value="CYTC"/>
    <property type="match status" value="3"/>
</dbReference>
<evidence type="ECO:0000256" key="6">
    <source>
        <dbReference type="ARBA" id="ARBA00022729"/>
    </source>
</evidence>
<dbReference type="Proteomes" id="UP000008793">
    <property type="component" value="Chromosome"/>
</dbReference>
<dbReference type="GO" id="GO:0005886">
    <property type="term" value="C:plasma membrane"/>
    <property type="evidence" value="ECO:0007669"/>
    <property type="project" value="UniProtKB-SubCell"/>
</dbReference>
<dbReference type="Gene3D" id="1.10.760.10">
    <property type="entry name" value="Cytochrome c-like domain"/>
    <property type="match status" value="2"/>
</dbReference>
<evidence type="ECO:0000256" key="12">
    <source>
        <dbReference type="PIRSR" id="PIRSR000018-51"/>
    </source>
</evidence>
<dbReference type="SUPFAM" id="SSF46626">
    <property type="entry name" value="Cytochrome c"/>
    <property type="match status" value="3"/>
</dbReference>
<feature type="binding site" description="covalent" evidence="11">
    <location>
        <position position="37"/>
    </location>
    <ligand>
        <name>heme c</name>
        <dbReference type="ChEBI" id="CHEBI:61717"/>
        <label>1</label>
    </ligand>
</feature>
<comment type="cofactor">
    <cofactor evidence="11">
        <name>heme c</name>
        <dbReference type="ChEBI" id="CHEBI:61717"/>
    </cofactor>
    <text evidence="11">Binds 3 heme c groups covalently per subunit.</text>
</comment>
<reference evidence="16 17" key="1">
    <citation type="journal article" date="2010" name="BMC Genomics">
        <title>Genome comparison of the epiphytic bacteria Erwinia billingiae and E. tasmaniensis with the pear pathogen E. pyrifoliae.</title>
        <authorList>
            <person name="Kube M."/>
            <person name="Migdoll A.M."/>
            <person name="Gehring I."/>
            <person name="Heitmann K."/>
            <person name="Mayer Y."/>
            <person name="Kuhl H."/>
            <person name="Knaust F."/>
            <person name="Geider K."/>
            <person name="Reinhardt R."/>
        </authorList>
    </citation>
    <scope>NUCLEOTIDE SEQUENCE [LARGE SCALE GENOMIC DNA]</scope>
    <source>
        <strain evidence="16 17">Eb661</strain>
    </source>
</reference>
<gene>
    <name evidence="16" type="ordered locus">EbC_05290</name>
</gene>
<dbReference type="GO" id="GO:0033717">
    <property type="term" value="F:gluconate 2-dehydrogenase (acceptor) activity"/>
    <property type="evidence" value="ECO:0007669"/>
    <property type="project" value="UniProtKB-EC"/>
</dbReference>
<keyword evidence="7" id="KW-0677">Repeat</keyword>
<dbReference type="InterPro" id="IPR009056">
    <property type="entry name" value="Cyt_c-like_dom"/>
</dbReference>
<feature type="binding site" description="covalent" evidence="11">
    <location>
        <position position="186"/>
    </location>
    <ligand>
        <name>heme c</name>
        <dbReference type="ChEBI" id="CHEBI:61717"/>
        <label>2</label>
    </ligand>
</feature>
<feature type="compositionally biased region" description="Basic and acidic residues" evidence="13">
    <location>
        <begin position="280"/>
        <end position="291"/>
    </location>
</feature>
<keyword evidence="8" id="KW-0249">Electron transport</keyword>
<dbReference type="InterPro" id="IPR036909">
    <property type="entry name" value="Cyt_c-like_dom_sf"/>
</dbReference>
<dbReference type="InterPro" id="IPR051459">
    <property type="entry name" value="Cytochrome_c-type_DH"/>
</dbReference>
<keyword evidence="6 14" id="KW-0732">Signal</keyword>
<dbReference type="InterPro" id="IPR008168">
    <property type="entry name" value="Cyt_C_IC"/>
</dbReference>
<dbReference type="GO" id="GO:0005506">
    <property type="term" value="F:iron ion binding"/>
    <property type="evidence" value="ECO:0007669"/>
    <property type="project" value="InterPro"/>
</dbReference>
<keyword evidence="17" id="KW-1185">Reference proteome</keyword>